<proteinExistence type="inferred from homology"/>
<evidence type="ECO:0000256" key="3">
    <source>
        <dbReference type="ARBA" id="ARBA00022723"/>
    </source>
</evidence>
<dbReference type="GO" id="GO:0016702">
    <property type="term" value="F:oxidoreductase activity, acting on single donors with incorporation of molecular oxygen, incorporation of two atoms of oxygen"/>
    <property type="evidence" value="ECO:0007669"/>
    <property type="project" value="InterPro"/>
</dbReference>
<name>A0A4Y9YPA0_9APHY</name>
<evidence type="ECO:0000313" key="5">
    <source>
        <dbReference type="EMBL" id="TFY63351.1"/>
    </source>
</evidence>
<organism evidence="5 6">
    <name type="scientific">Rhodofomes roseus</name>
    <dbReference type="NCBI Taxonomy" id="34475"/>
    <lineage>
        <taxon>Eukaryota</taxon>
        <taxon>Fungi</taxon>
        <taxon>Dikarya</taxon>
        <taxon>Basidiomycota</taxon>
        <taxon>Agaricomycotina</taxon>
        <taxon>Agaricomycetes</taxon>
        <taxon>Polyporales</taxon>
        <taxon>Rhodofomes</taxon>
    </lineage>
</organism>
<comment type="similarity">
    <text evidence="2">Belongs to the carotenoid oxygenase family.</text>
</comment>
<dbReference type="InterPro" id="IPR004294">
    <property type="entry name" value="Carotenoid_Oase"/>
</dbReference>
<keyword evidence="4" id="KW-0408">Iron</keyword>
<reference evidence="5 6" key="1">
    <citation type="submission" date="2019-01" db="EMBL/GenBank/DDBJ databases">
        <title>Genome sequencing of the rare red list fungi Fomitopsis rosea.</title>
        <authorList>
            <person name="Buettner E."/>
            <person name="Kellner H."/>
        </authorList>
    </citation>
    <scope>NUCLEOTIDE SEQUENCE [LARGE SCALE GENOMIC DNA]</scope>
    <source>
        <strain evidence="5 6">DSM 105464</strain>
    </source>
</reference>
<dbReference type="AlphaFoldDB" id="A0A4Y9YPA0"/>
<evidence type="ECO:0000313" key="6">
    <source>
        <dbReference type="Proteomes" id="UP000298390"/>
    </source>
</evidence>
<accession>A0A4Y9YPA0</accession>
<keyword evidence="3" id="KW-0479">Metal-binding</keyword>
<evidence type="ECO:0000256" key="4">
    <source>
        <dbReference type="ARBA" id="ARBA00023004"/>
    </source>
</evidence>
<gene>
    <name evidence="5" type="ORF">EVJ58_g3310</name>
</gene>
<dbReference type="Pfam" id="PF03055">
    <property type="entry name" value="RPE65"/>
    <property type="match status" value="1"/>
</dbReference>
<evidence type="ECO:0000256" key="1">
    <source>
        <dbReference type="ARBA" id="ARBA00001954"/>
    </source>
</evidence>
<dbReference type="GO" id="GO:0046872">
    <property type="term" value="F:metal ion binding"/>
    <property type="evidence" value="ECO:0007669"/>
    <property type="project" value="UniProtKB-KW"/>
</dbReference>
<dbReference type="EMBL" id="SEKV01000133">
    <property type="protein sequence ID" value="TFY63351.1"/>
    <property type="molecule type" value="Genomic_DNA"/>
</dbReference>
<comment type="cofactor">
    <cofactor evidence="1">
        <name>Fe(2+)</name>
        <dbReference type="ChEBI" id="CHEBI:29033"/>
    </cofactor>
</comment>
<protein>
    <submittedName>
        <fullName evidence="5">Uncharacterized protein</fullName>
    </submittedName>
</protein>
<dbReference type="STRING" id="34475.A0A4Y9YPA0"/>
<sequence length="59" mass="6277">MATSTATTAPKHTGFENAAEQLVPIELNIRGDFPPWLSGNLYRTGPGTYSIPSTADPSK</sequence>
<comment type="caution">
    <text evidence="5">The sequence shown here is derived from an EMBL/GenBank/DDBJ whole genome shotgun (WGS) entry which is preliminary data.</text>
</comment>
<dbReference type="Proteomes" id="UP000298390">
    <property type="component" value="Unassembled WGS sequence"/>
</dbReference>
<evidence type="ECO:0000256" key="2">
    <source>
        <dbReference type="ARBA" id="ARBA00006787"/>
    </source>
</evidence>